<keyword evidence="7 14" id="KW-0812">Transmembrane</keyword>
<dbReference type="CDD" id="cd06225">
    <property type="entry name" value="HAMP"/>
    <property type="match status" value="1"/>
</dbReference>
<evidence type="ECO:0000256" key="7">
    <source>
        <dbReference type="ARBA" id="ARBA00022692"/>
    </source>
</evidence>
<comment type="subcellular location">
    <subcellularLocation>
        <location evidence="2">Cell membrane</location>
        <topology evidence="2">Multi-pass membrane protein</topology>
    </subcellularLocation>
</comment>
<dbReference type="PANTHER" id="PTHR45528">
    <property type="entry name" value="SENSOR HISTIDINE KINASE CPXA"/>
    <property type="match status" value="1"/>
</dbReference>
<evidence type="ECO:0000256" key="14">
    <source>
        <dbReference type="SAM" id="Phobius"/>
    </source>
</evidence>
<dbReference type="InterPro" id="IPR050398">
    <property type="entry name" value="HssS/ArlS-like"/>
</dbReference>
<evidence type="ECO:0000313" key="17">
    <source>
        <dbReference type="EMBL" id="OCC15675.1"/>
    </source>
</evidence>
<dbReference type="Proteomes" id="UP000093080">
    <property type="component" value="Unassembled WGS sequence"/>
</dbReference>
<evidence type="ECO:0000313" key="18">
    <source>
        <dbReference type="Proteomes" id="UP000093080"/>
    </source>
</evidence>
<evidence type="ECO:0000256" key="12">
    <source>
        <dbReference type="ARBA" id="ARBA00023012"/>
    </source>
</evidence>
<keyword evidence="8" id="KW-0547">Nucleotide-binding</keyword>
<feature type="domain" description="Histidine kinase" evidence="15">
    <location>
        <begin position="261"/>
        <end position="470"/>
    </location>
</feature>
<keyword evidence="13 14" id="KW-0472">Membrane</keyword>
<name>A0A1B9F797_9BACT</name>
<evidence type="ECO:0000256" key="8">
    <source>
        <dbReference type="ARBA" id="ARBA00022741"/>
    </source>
</evidence>
<dbReference type="InterPro" id="IPR004358">
    <property type="entry name" value="Sig_transdc_His_kin-like_C"/>
</dbReference>
<dbReference type="RefSeq" id="WP_067617062.1">
    <property type="nucleotide sequence ID" value="NZ_MAGO01000004.1"/>
</dbReference>
<reference evidence="17 18" key="1">
    <citation type="submission" date="2016-06" db="EMBL/GenBank/DDBJ databases">
        <title>Respiratory ammonification of nitrate coupled to the oxidation of elemental sulfur in deep-sea autotrophic thermophilic bacteria.</title>
        <authorList>
            <person name="Slobodkina G.B."/>
            <person name="Mardanov A.V."/>
            <person name="Ravin N.V."/>
            <person name="Frolova A.A."/>
            <person name="Viryasiv M.B."/>
            <person name="Chernyh N.A."/>
            <person name="Bonch-Osmolovskaya E.A."/>
            <person name="Slobodkin A.I."/>
        </authorList>
    </citation>
    <scope>NUCLEOTIDE SEQUENCE [LARGE SCALE GENOMIC DNA]</scope>
    <source>
        <strain evidence="17 18">S69</strain>
    </source>
</reference>
<evidence type="ECO:0000259" key="15">
    <source>
        <dbReference type="PROSITE" id="PS50109"/>
    </source>
</evidence>
<dbReference type="InterPro" id="IPR003594">
    <property type="entry name" value="HATPase_dom"/>
</dbReference>
<proteinExistence type="predicted"/>
<dbReference type="STRING" id="1156395.DBT_1026"/>
<dbReference type="InterPro" id="IPR003660">
    <property type="entry name" value="HAMP_dom"/>
</dbReference>
<dbReference type="PANTHER" id="PTHR45528:SF1">
    <property type="entry name" value="SENSOR HISTIDINE KINASE CPXA"/>
    <property type="match status" value="1"/>
</dbReference>
<protein>
    <recommendedName>
        <fullName evidence="3">histidine kinase</fullName>
        <ecNumber evidence="3">2.7.13.3</ecNumber>
    </recommendedName>
</protein>
<dbReference type="GO" id="GO:0005886">
    <property type="term" value="C:plasma membrane"/>
    <property type="evidence" value="ECO:0007669"/>
    <property type="project" value="UniProtKB-SubCell"/>
</dbReference>
<evidence type="ECO:0000256" key="1">
    <source>
        <dbReference type="ARBA" id="ARBA00000085"/>
    </source>
</evidence>
<dbReference type="SMART" id="SM00388">
    <property type="entry name" value="HisKA"/>
    <property type="match status" value="1"/>
</dbReference>
<evidence type="ECO:0000256" key="5">
    <source>
        <dbReference type="ARBA" id="ARBA00022553"/>
    </source>
</evidence>
<dbReference type="PATRIC" id="fig|1156395.6.peg.1043"/>
<dbReference type="Gene3D" id="3.30.565.10">
    <property type="entry name" value="Histidine kinase-like ATPase, C-terminal domain"/>
    <property type="match status" value="1"/>
</dbReference>
<dbReference type="Pfam" id="PF00512">
    <property type="entry name" value="HisKA"/>
    <property type="match status" value="1"/>
</dbReference>
<evidence type="ECO:0000259" key="16">
    <source>
        <dbReference type="PROSITE" id="PS50885"/>
    </source>
</evidence>
<dbReference type="InterPro" id="IPR036890">
    <property type="entry name" value="HATPase_C_sf"/>
</dbReference>
<dbReference type="SUPFAM" id="SSF47384">
    <property type="entry name" value="Homodimeric domain of signal transducing histidine kinase"/>
    <property type="match status" value="1"/>
</dbReference>
<dbReference type="GO" id="GO:0000155">
    <property type="term" value="F:phosphorelay sensor kinase activity"/>
    <property type="evidence" value="ECO:0007669"/>
    <property type="project" value="InterPro"/>
</dbReference>
<dbReference type="CDD" id="cd00075">
    <property type="entry name" value="HATPase"/>
    <property type="match status" value="1"/>
</dbReference>
<dbReference type="PROSITE" id="PS50885">
    <property type="entry name" value="HAMP"/>
    <property type="match status" value="1"/>
</dbReference>
<keyword evidence="18" id="KW-1185">Reference proteome</keyword>
<dbReference type="SMART" id="SM00304">
    <property type="entry name" value="HAMP"/>
    <property type="match status" value="1"/>
</dbReference>
<comment type="caution">
    <text evidence="17">The sequence shown here is derived from an EMBL/GenBank/DDBJ whole genome shotgun (WGS) entry which is preliminary data.</text>
</comment>
<keyword evidence="12" id="KW-0902">Two-component regulatory system</keyword>
<evidence type="ECO:0000256" key="10">
    <source>
        <dbReference type="ARBA" id="ARBA00022840"/>
    </source>
</evidence>
<dbReference type="PRINTS" id="PR00344">
    <property type="entry name" value="BCTRLSENSOR"/>
</dbReference>
<evidence type="ECO:0000256" key="3">
    <source>
        <dbReference type="ARBA" id="ARBA00012438"/>
    </source>
</evidence>
<evidence type="ECO:0000256" key="6">
    <source>
        <dbReference type="ARBA" id="ARBA00022679"/>
    </source>
</evidence>
<gene>
    <name evidence="17" type="ORF">DBT_1026</name>
</gene>
<organism evidence="17 18">
    <name type="scientific">Dissulfuribacter thermophilus</name>
    <dbReference type="NCBI Taxonomy" id="1156395"/>
    <lineage>
        <taxon>Bacteria</taxon>
        <taxon>Pseudomonadati</taxon>
        <taxon>Thermodesulfobacteriota</taxon>
        <taxon>Dissulfuribacteria</taxon>
        <taxon>Dissulfuribacterales</taxon>
        <taxon>Dissulfuribacteraceae</taxon>
        <taxon>Dissulfuribacter</taxon>
    </lineage>
</organism>
<dbReference type="Pfam" id="PF00672">
    <property type="entry name" value="HAMP"/>
    <property type="match status" value="1"/>
</dbReference>
<dbReference type="Gene3D" id="6.10.340.10">
    <property type="match status" value="1"/>
</dbReference>
<sequence>MGYRKAKAIRNLSLGKRLALSIVALISVATLLLGLYGSRLTERFMNERFEDRMAFLARYLALNSELGILIGDHRMLEKLAKNLLSEKDVKGVEVRDSKGQILVSVGETKNQGLNETVYPVILRQEEEELVFSKNERLRETKIGSIHLFYSAESIEEVVKDFKAKTLIAALFLLITSAFIAILISRALTSPLKSLAEAAREVAKGSLDIRVKGGTLPETRELAMAFNNMLTALEESRHTLEATYQEMIQQKALAEVGEFAFTVAHEIKNPLGIIQGALDIIQKPEAGEDTKKTMIEYLKEELIRLNRIIQDFLEFSRPREPKLSSQNLGDLIDSIVKKAIVEWEPKGVEIKFQNTTHDIYGRVDADLLNQALLNLIKNACEACEKDISPCVIITAELKGKFYEISIEDNGPGIPEDIKDKIFEPFFTTKAKGTGLGLALVKRVIELHGGSIIISGKEGLGTIVTLRLPITQTQLGDSGASQTYIIAGA</sequence>
<dbReference type="PROSITE" id="PS50109">
    <property type="entry name" value="HIS_KIN"/>
    <property type="match status" value="1"/>
</dbReference>
<accession>A0A1B9F797</accession>
<dbReference type="OrthoDB" id="9781147at2"/>
<feature type="transmembrane region" description="Helical" evidence="14">
    <location>
        <begin position="166"/>
        <end position="187"/>
    </location>
</feature>
<keyword evidence="4" id="KW-1003">Cell membrane</keyword>
<dbReference type="Gene3D" id="1.10.287.130">
    <property type="match status" value="1"/>
</dbReference>
<dbReference type="CDD" id="cd00082">
    <property type="entry name" value="HisKA"/>
    <property type="match status" value="1"/>
</dbReference>
<dbReference type="InterPro" id="IPR036097">
    <property type="entry name" value="HisK_dim/P_sf"/>
</dbReference>
<dbReference type="SUPFAM" id="SSF158472">
    <property type="entry name" value="HAMP domain-like"/>
    <property type="match status" value="1"/>
</dbReference>
<evidence type="ECO:0000256" key="4">
    <source>
        <dbReference type="ARBA" id="ARBA00022475"/>
    </source>
</evidence>
<dbReference type="GO" id="GO:0005524">
    <property type="term" value="F:ATP binding"/>
    <property type="evidence" value="ECO:0007669"/>
    <property type="project" value="UniProtKB-KW"/>
</dbReference>
<keyword evidence="11 14" id="KW-1133">Transmembrane helix</keyword>
<keyword evidence="9" id="KW-0418">Kinase</keyword>
<comment type="catalytic activity">
    <reaction evidence="1">
        <text>ATP + protein L-histidine = ADP + protein N-phospho-L-histidine.</text>
        <dbReference type="EC" id="2.7.13.3"/>
    </reaction>
</comment>
<dbReference type="AlphaFoldDB" id="A0A1B9F797"/>
<keyword evidence="5" id="KW-0597">Phosphoprotein</keyword>
<dbReference type="Pfam" id="PF02518">
    <property type="entry name" value="HATPase_c"/>
    <property type="match status" value="1"/>
</dbReference>
<evidence type="ECO:0000256" key="11">
    <source>
        <dbReference type="ARBA" id="ARBA00022989"/>
    </source>
</evidence>
<dbReference type="SUPFAM" id="SSF55874">
    <property type="entry name" value="ATPase domain of HSP90 chaperone/DNA topoisomerase II/histidine kinase"/>
    <property type="match status" value="1"/>
</dbReference>
<keyword evidence="6" id="KW-0808">Transferase</keyword>
<keyword evidence="10" id="KW-0067">ATP-binding</keyword>
<evidence type="ECO:0000256" key="2">
    <source>
        <dbReference type="ARBA" id="ARBA00004651"/>
    </source>
</evidence>
<evidence type="ECO:0000256" key="13">
    <source>
        <dbReference type="ARBA" id="ARBA00023136"/>
    </source>
</evidence>
<dbReference type="EC" id="2.7.13.3" evidence="3"/>
<dbReference type="SMART" id="SM00387">
    <property type="entry name" value="HATPase_c"/>
    <property type="match status" value="1"/>
</dbReference>
<dbReference type="InterPro" id="IPR003661">
    <property type="entry name" value="HisK_dim/P_dom"/>
</dbReference>
<feature type="domain" description="HAMP" evidence="16">
    <location>
        <begin position="185"/>
        <end position="237"/>
    </location>
</feature>
<dbReference type="EMBL" id="MAGO01000004">
    <property type="protein sequence ID" value="OCC15675.1"/>
    <property type="molecule type" value="Genomic_DNA"/>
</dbReference>
<evidence type="ECO:0000256" key="9">
    <source>
        <dbReference type="ARBA" id="ARBA00022777"/>
    </source>
</evidence>
<dbReference type="InterPro" id="IPR005467">
    <property type="entry name" value="His_kinase_dom"/>
</dbReference>